<dbReference type="Pfam" id="PF00512">
    <property type="entry name" value="HisKA"/>
    <property type="match status" value="1"/>
</dbReference>
<dbReference type="EC" id="2.7.13.3" evidence="2"/>
<dbReference type="Pfam" id="PF02518">
    <property type="entry name" value="HATPase_c"/>
    <property type="match status" value="1"/>
</dbReference>
<dbReference type="PANTHER" id="PTHR45339:SF1">
    <property type="entry name" value="HYBRID SIGNAL TRANSDUCTION HISTIDINE KINASE J"/>
    <property type="match status" value="1"/>
</dbReference>
<dbReference type="SMART" id="SM00387">
    <property type="entry name" value="HATPase_c"/>
    <property type="match status" value="1"/>
</dbReference>
<dbReference type="PRINTS" id="PR00344">
    <property type="entry name" value="BCTRLSENSOR"/>
</dbReference>
<dbReference type="InterPro" id="IPR011006">
    <property type="entry name" value="CheY-like_superfamily"/>
</dbReference>
<accession>A0ABQ4PVQ6</accession>
<dbReference type="Gene3D" id="3.30.565.10">
    <property type="entry name" value="Histidine kinase-like ATPase, C-terminal domain"/>
    <property type="match status" value="1"/>
</dbReference>
<dbReference type="SUPFAM" id="SSF52172">
    <property type="entry name" value="CheY-like"/>
    <property type="match status" value="2"/>
</dbReference>
<dbReference type="SUPFAM" id="SSF47384">
    <property type="entry name" value="Homodimeric domain of signal transducing histidine kinase"/>
    <property type="match status" value="1"/>
</dbReference>
<dbReference type="CDD" id="cd00082">
    <property type="entry name" value="HisKA"/>
    <property type="match status" value="1"/>
</dbReference>
<dbReference type="InterPro" id="IPR005467">
    <property type="entry name" value="His_kinase_dom"/>
</dbReference>
<dbReference type="GO" id="GO:0016301">
    <property type="term" value="F:kinase activity"/>
    <property type="evidence" value="ECO:0007669"/>
    <property type="project" value="UniProtKB-KW"/>
</dbReference>
<keyword evidence="4" id="KW-0902">Two-component regulatory system</keyword>
<sequence length="569" mass="61842">MSFTIEDLPDCAIVAGANGRVLVANQNALHRFGSMALKGEIAPWFDLRSGWHVEKRADGIQLGIFRPDDDETARGRTMLFATLSHEIRTPLNGILGMAGLLSMSELTSAQRSWLNAVTDSGQHLLGLLNDILDYAKLESGKIELESLIFNPANMLQSVAELCSPRAHEKKLEIATFVAADVPLEVMGDDGRLRQIMLNLTSNAVKFTHSGGIVLRLECAGKNRLRFSVEDSGIGIPTDKLDHVFEEFQQADSSHTRRFGGTGLGLAIVKKLTIALGGSVHVRNRDCGGCVFWIDMPLDTITPAPARSYKLRGKTIAIQSTSHLMVDVIRLALQNEGAEVKLVTRPSQAKRACVILLDHHDNQLEITDWLKQPSPVIALIPQERRDLIDDYRAKGAIGYLIKPLRAASLIERVALAAGEGIDTRPVLANDERADTTPLAIGVRVLLADDNPINALLAKSLLMRNGCHVMAVGDGAEAVAALQDAPYDLVLMDVHMPVMDGLEATKALRALGGRFAQTPIIALTAAAMEEDRRACKQAGMDDFISKPLDPAMLSSVLERWTNSPRQATFAA</sequence>
<protein>
    <recommendedName>
        <fullName evidence="2">histidine kinase</fullName>
        <ecNumber evidence="2">2.7.13.3</ecNumber>
    </recommendedName>
</protein>
<dbReference type="InterPro" id="IPR003661">
    <property type="entry name" value="HisK_dim/P_dom"/>
</dbReference>
<feature type="modified residue" description="4-aspartylphosphate" evidence="5">
    <location>
        <position position="491"/>
    </location>
</feature>
<comment type="caution">
    <text evidence="8">The sequence shown here is derived from an EMBL/GenBank/DDBJ whole genome shotgun (WGS) entry which is preliminary data.</text>
</comment>
<evidence type="ECO:0000313" key="8">
    <source>
        <dbReference type="EMBL" id="GIU67051.1"/>
    </source>
</evidence>
<comment type="catalytic activity">
    <reaction evidence="1">
        <text>ATP + protein L-histidine = ADP + protein N-phospho-L-histidine.</text>
        <dbReference type="EC" id="2.7.13.3"/>
    </reaction>
</comment>
<feature type="domain" description="Response regulatory" evidence="7">
    <location>
        <begin position="314"/>
        <end position="416"/>
    </location>
</feature>
<evidence type="ECO:0000256" key="1">
    <source>
        <dbReference type="ARBA" id="ARBA00000085"/>
    </source>
</evidence>
<dbReference type="SMART" id="SM00448">
    <property type="entry name" value="REC"/>
    <property type="match status" value="2"/>
</dbReference>
<dbReference type="CDD" id="cd17546">
    <property type="entry name" value="REC_hyHK_CKI1_RcsC-like"/>
    <property type="match status" value="1"/>
</dbReference>
<reference evidence="8" key="1">
    <citation type="submission" date="2021-05" db="EMBL/GenBank/DDBJ databases">
        <authorList>
            <person name="Tanabe Y."/>
        </authorList>
    </citation>
    <scope>NUCLEOTIDE SEQUENCE</scope>
    <source>
        <strain evidence="8">BOTRYCO-1</strain>
    </source>
</reference>
<feature type="domain" description="Response regulatory" evidence="7">
    <location>
        <begin position="442"/>
        <end position="559"/>
    </location>
</feature>
<dbReference type="InterPro" id="IPR036890">
    <property type="entry name" value="HATPase_C_sf"/>
</dbReference>
<feature type="modified residue" description="4-aspartylphosphate" evidence="5">
    <location>
        <position position="357"/>
    </location>
</feature>
<dbReference type="PROSITE" id="PS50109">
    <property type="entry name" value="HIS_KIN"/>
    <property type="match status" value="1"/>
</dbReference>
<keyword evidence="8" id="KW-0808">Transferase</keyword>
<evidence type="ECO:0000259" key="7">
    <source>
        <dbReference type="PROSITE" id="PS50110"/>
    </source>
</evidence>
<dbReference type="InterPro" id="IPR036097">
    <property type="entry name" value="HisK_dim/P_sf"/>
</dbReference>
<dbReference type="InterPro" id="IPR003594">
    <property type="entry name" value="HATPase_dom"/>
</dbReference>
<dbReference type="InterPro" id="IPR004358">
    <property type="entry name" value="Sig_transdc_His_kin-like_C"/>
</dbReference>
<evidence type="ECO:0000256" key="2">
    <source>
        <dbReference type="ARBA" id="ARBA00012438"/>
    </source>
</evidence>
<dbReference type="Gene3D" id="1.10.287.130">
    <property type="match status" value="1"/>
</dbReference>
<evidence type="ECO:0000259" key="6">
    <source>
        <dbReference type="PROSITE" id="PS50109"/>
    </source>
</evidence>
<keyword evidence="8" id="KW-0418">Kinase</keyword>
<dbReference type="CDD" id="cd16922">
    <property type="entry name" value="HATPase_EvgS-ArcB-TorS-like"/>
    <property type="match status" value="1"/>
</dbReference>
<evidence type="ECO:0000256" key="5">
    <source>
        <dbReference type="PROSITE-ProRule" id="PRU00169"/>
    </source>
</evidence>
<keyword evidence="3 5" id="KW-0597">Phosphoprotein</keyword>
<dbReference type="Gene3D" id="3.40.50.2300">
    <property type="match status" value="2"/>
</dbReference>
<evidence type="ECO:0000256" key="4">
    <source>
        <dbReference type="ARBA" id="ARBA00023012"/>
    </source>
</evidence>
<name>A0ABQ4PVQ6_9PROT</name>
<proteinExistence type="predicted"/>
<reference evidence="8" key="2">
    <citation type="journal article" date="2023" name="ISME Commun">
        <title>Characterization of a bloom-associated alphaproteobacterial lineage, 'Candidatus Phycosocius': insights into freshwater algal-bacterial interactions.</title>
        <authorList>
            <person name="Tanabe Y."/>
            <person name="Yamaguchi H."/>
            <person name="Yoshida M."/>
            <person name="Kai A."/>
            <person name="Okazaki Y."/>
        </authorList>
    </citation>
    <scope>NUCLEOTIDE SEQUENCE</scope>
    <source>
        <strain evidence="8">BOTRYCO-1</strain>
    </source>
</reference>
<dbReference type="InterPro" id="IPR001789">
    <property type="entry name" value="Sig_transdc_resp-reg_receiver"/>
</dbReference>
<dbReference type="Pfam" id="PF00072">
    <property type="entry name" value="Response_reg"/>
    <property type="match status" value="1"/>
</dbReference>
<dbReference type="EMBL" id="BPFZ01000006">
    <property type="protein sequence ID" value="GIU67051.1"/>
    <property type="molecule type" value="Genomic_DNA"/>
</dbReference>
<feature type="domain" description="Histidine kinase" evidence="6">
    <location>
        <begin position="82"/>
        <end position="299"/>
    </location>
</feature>
<dbReference type="Proteomes" id="UP001161064">
    <property type="component" value="Unassembled WGS sequence"/>
</dbReference>
<dbReference type="SMART" id="SM00388">
    <property type="entry name" value="HisKA"/>
    <property type="match status" value="1"/>
</dbReference>
<evidence type="ECO:0000256" key="3">
    <source>
        <dbReference type="ARBA" id="ARBA00022553"/>
    </source>
</evidence>
<dbReference type="PROSITE" id="PS50110">
    <property type="entry name" value="RESPONSE_REGULATORY"/>
    <property type="match status" value="2"/>
</dbReference>
<organism evidence="8 9">
    <name type="scientific">Candidatus Phycosocius spiralis</name>
    <dbReference type="NCBI Taxonomy" id="2815099"/>
    <lineage>
        <taxon>Bacteria</taxon>
        <taxon>Pseudomonadati</taxon>
        <taxon>Pseudomonadota</taxon>
        <taxon>Alphaproteobacteria</taxon>
        <taxon>Caulobacterales</taxon>
        <taxon>Caulobacterales incertae sedis</taxon>
        <taxon>Candidatus Phycosocius</taxon>
    </lineage>
</organism>
<keyword evidence="9" id="KW-1185">Reference proteome</keyword>
<dbReference type="SUPFAM" id="SSF55874">
    <property type="entry name" value="ATPase domain of HSP90 chaperone/DNA topoisomerase II/histidine kinase"/>
    <property type="match status" value="1"/>
</dbReference>
<gene>
    <name evidence="8" type="primary">shkA</name>
    <name evidence="8" type="ORF">PsB1_1205</name>
</gene>
<dbReference type="PANTHER" id="PTHR45339">
    <property type="entry name" value="HYBRID SIGNAL TRANSDUCTION HISTIDINE KINASE J"/>
    <property type="match status" value="1"/>
</dbReference>
<evidence type="ECO:0000313" key="9">
    <source>
        <dbReference type="Proteomes" id="UP001161064"/>
    </source>
</evidence>